<feature type="compositionally biased region" description="Basic and acidic residues" evidence="1">
    <location>
        <begin position="94"/>
        <end position="103"/>
    </location>
</feature>
<feature type="region of interest" description="Disordered" evidence="1">
    <location>
        <begin position="94"/>
        <end position="113"/>
    </location>
</feature>
<evidence type="ECO:0000313" key="3">
    <source>
        <dbReference type="Proteomes" id="UP001642484"/>
    </source>
</evidence>
<comment type="caution">
    <text evidence="2">The sequence shown here is derived from an EMBL/GenBank/DDBJ whole genome shotgun (WGS) entry which is preliminary data.</text>
</comment>
<protein>
    <submittedName>
        <fullName evidence="2">Uncharacterized protein</fullName>
    </submittedName>
</protein>
<dbReference type="Proteomes" id="UP001642484">
    <property type="component" value="Unassembled WGS sequence"/>
</dbReference>
<evidence type="ECO:0000256" key="1">
    <source>
        <dbReference type="SAM" id="MobiDB-lite"/>
    </source>
</evidence>
<sequence length="400" mass="44586">MFKDPEKRQKLAEILRREGTFGKMELKVKSLHSKTVEETLQGGWHTEVSLGRLGWTEQMIQNSREWAASRNLLKKNPVHGADEWRIPVEATYTHTDRTSHETEGSGEMLVDDPEGHLLDTSGVDVDSLIRRGASAVNTGGSLSVQSANSARMQGFPMIQQNADPFSYITSYIDQMGRKIDKAKAASKAKGVRQFGCDLPGRDARIALHSMVGGCDGEREQTELDNTHALELLESYFSGEWYDFSAGASWKALPRPAERSPFKRRHPFWVVPGADSCMRIMPDIVHTFHIGIGVDFCSSTIVLLANKKKFVSPFGDKLSHFLDAAYTAFIQWCKREKRYTACDVWTQKAMGVKGPRTFPTSLAGKGHDTGVVSAFWKTFSPTRCLICCQVTSYHTALEAVS</sequence>
<dbReference type="EMBL" id="CAXAMN010018224">
    <property type="protein sequence ID" value="CAK9052096.1"/>
    <property type="molecule type" value="Genomic_DNA"/>
</dbReference>
<evidence type="ECO:0000313" key="2">
    <source>
        <dbReference type="EMBL" id="CAK9052096.1"/>
    </source>
</evidence>
<gene>
    <name evidence="2" type="ORF">CCMP2556_LOCUS26329</name>
</gene>
<keyword evidence="3" id="KW-1185">Reference proteome</keyword>
<organism evidence="2 3">
    <name type="scientific">Durusdinium trenchii</name>
    <dbReference type="NCBI Taxonomy" id="1381693"/>
    <lineage>
        <taxon>Eukaryota</taxon>
        <taxon>Sar</taxon>
        <taxon>Alveolata</taxon>
        <taxon>Dinophyceae</taxon>
        <taxon>Suessiales</taxon>
        <taxon>Symbiodiniaceae</taxon>
        <taxon>Durusdinium</taxon>
    </lineage>
</organism>
<reference evidence="2 3" key="1">
    <citation type="submission" date="2024-02" db="EMBL/GenBank/DDBJ databases">
        <authorList>
            <person name="Chen Y."/>
            <person name="Shah S."/>
            <person name="Dougan E. K."/>
            <person name="Thang M."/>
            <person name="Chan C."/>
        </authorList>
    </citation>
    <scope>NUCLEOTIDE SEQUENCE [LARGE SCALE GENOMIC DNA]</scope>
</reference>
<proteinExistence type="predicted"/>
<name>A0ABP0MKW1_9DINO</name>
<accession>A0ABP0MKW1</accession>